<gene>
    <name evidence="1" type="ORF">K488DRAFT_56333</name>
</gene>
<comment type="caution">
    <text evidence="1">The sequence shown here is derived from an EMBL/GenBank/DDBJ whole genome shotgun (WGS) entry which is preliminary data.</text>
</comment>
<organism evidence="1 2">
    <name type="scientific">Vararia minispora EC-137</name>
    <dbReference type="NCBI Taxonomy" id="1314806"/>
    <lineage>
        <taxon>Eukaryota</taxon>
        <taxon>Fungi</taxon>
        <taxon>Dikarya</taxon>
        <taxon>Basidiomycota</taxon>
        <taxon>Agaricomycotina</taxon>
        <taxon>Agaricomycetes</taxon>
        <taxon>Russulales</taxon>
        <taxon>Lachnocladiaceae</taxon>
        <taxon>Vararia</taxon>
    </lineage>
</organism>
<evidence type="ECO:0000313" key="1">
    <source>
        <dbReference type="EMBL" id="KAI0029454.1"/>
    </source>
</evidence>
<evidence type="ECO:0000313" key="2">
    <source>
        <dbReference type="Proteomes" id="UP000814128"/>
    </source>
</evidence>
<reference evidence="1" key="2">
    <citation type="journal article" date="2022" name="New Phytol.">
        <title>Evolutionary transition to the ectomycorrhizal habit in the genomes of a hyperdiverse lineage of mushroom-forming fungi.</title>
        <authorList>
            <person name="Looney B."/>
            <person name="Miyauchi S."/>
            <person name="Morin E."/>
            <person name="Drula E."/>
            <person name="Courty P.E."/>
            <person name="Kohler A."/>
            <person name="Kuo A."/>
            <person name="LaButti K."/>
            <person name="Pangilinan J."/>
            <person name="Lipzen A."/>
            <person name="Riley R."/>
            <person name="Andreopoulos W."/>
            <person name="He G."/>
            <person name="Johnson J."/>
            <person name="Nolan M."/>
            <person name="Tritt A."/>
            <person name="Barry K.W."/>
            <person name="Grigoriev I.V."/>
            <person name="Nagy L.G."/>
            <person name="Hibbett D."/>
            <person name="Henrissat B."/>
            <person name="Matheny P.B."/>
            <person name="Labbe J."/>
            <person name="Martin F.M."/>
        </authorList>
    </citation>
    <scope>NUCLEOTIDE SEQUENCE</scope>
    <source>
        <strain evidence="1">EC-137</strain>
    </source>
</reference>
<protein>
    <submittedName>
        <fullName evidence="1">G-alpha-domain-containing protein</fullName>
    </submittedName>
</protein>
<dbReference type="EMBL" id="MU273675">
    <property type="protein sequence ID" value="KAI0029454.1"/>
    <property type="molecule type" value="Genomic_DNA"/>
</dbReference>
<reference evidence="1" key="1">
    <citation type="submission" date="2021-02" db="EMBL/GenBank/DDBJ databases">
        <authorList>
            <consortium name="DOE Joint Genome Institute"/>
            <person name="Ahrendt S."/>
            <person name="Looney B.P."/>
            <person name="Miyauchi S."/>
            <person name="Morin E."/>
            <person name="Drula E."/>
            <person name="Courty P.E."/>
            <person name="Chicoki N."/>
            <person name="Fauchery L."/>
            <person name="Kohler A."/>
            <person name="Kuo A."/>
            <person name="Labutti K."/>
            <person name="Pangilinan J."/>
            <person name="Lipzen A."/>
            <person name="Riley R."/>
            <person name="Andreopoulos W."/>
            <person name="He G."/>
            <person name="Johnson J."/>
            <person name="Barry K.W."/>
            <person name="Grigoriev I.V."/>
            <person name="Nagy L."/>
            <person name="Hibbett D."/>
            <person name="Henrissat B."/>
            <person name="Matheny P.B."/>
            <person name="Labbe J."/>
            <person name="Martin F."/>
        </authorList>
    </citation>
    <scope>NUCLEOTIDE SEQUENCE</scope>
    <source>
        <strain evidence="1">EC-137</strain>
    </source>
</reference>
<keyword evidence="2" id="KW-1185">Reference proteome</keyword>
<proteinExistence type="predicted"/>
<sequence>MTTIYPRAASPTLVPRRDSLSDPFSAALRPPADETPAERERRIAEELRAKQVSDAIDEQLKLERAEQKRNKADVKVLLLGQSESGKSTTLKQFQLTHTPKAFHAERMAWRSVIYLNLVRSIRRILEAVSPDPDEPLVVPATSLPSTSFGQPGPSSSAVLHDPDKYTLYAQRLAPLVLLEERLIRMLSEDVDDDEATRLEDGSAPGWLTNGNASIGSSNSGNGALSTASSPSTAAGARPAIHIDTRSLPGSPSTRSPVARGVEVAVRTPKWKQALSLSRKQLKSTSPHSGTGEVVGWWEDPNDPVHVLFKCSRPMRALWADPWVQAKLTERRIRLEESSGFYLNEIDRITAMKYIPTDDDILKARLKTVGVQEHSFTLTQGASRPMIWKIYDVGGARNQRQAWAPYFTDVNAIIFLAPISAFDQVLAEDPRVNRLEDSLLLWRSVVSNKLLKHVNLIIFLNKCDLLKTKLESGVKLNQFLLTYGDRSNEYEAVSKYLRNKFGLLHQQHTPNPNRELFIHFTAVTDTRRTGTIIANVRDIIVRRNLKDSKLLV</sequence>
<dbReference type="Proteomes" id="UP000814128">
    <property type="component" value="Unassembled WGS sequence"/>
</dbReference>
<name>A0ACB8QCD0_9AGAM</name>
<accession>A0ACB8QCD0</accession>